<name>A0ABV6JHB5_9BACL</name>
<gene>
    <name evidence="2" type="ORF">ACFFJ8_28610</name>
</gene>
<keyword evidence="1" id="KW-0812">Transmembrane</keyword>
<dbReference type="RefSeq" id="WP_204816434.1">
    <property type="nucleotide sequence ID" value="NZ_JANHOF010000001.1"/>
</dbReference>
<dbReference type="EMBL" id="JBHLVF010000041">
    <property type="protein sequence ID" value="MFC0395318.1"/>
    <property type="molecule type" value="Genomic_DNA"/>
</dbReference>
<reference evidence="2 3" key="1">
    <citation type="submission" date="2024-09" db="EMBL/GenBank/DDBJ databases">
        <authorList>
            <person name="Sun Q."/>
            <person name="Mori K."/>
        </authorList>
    </citation>
    <scope>NUCLEOTIDE SEQUENCE [LARGE SCALE GENOMIC DNA]</scope>
    <source>
        <strain evidence="2 3">CCM 4839</strain>
    </source>
</reference>
<organism evidence="2 3">
    <name type="scientific">Paenibacillus mendelii</name>
    <dbReference type="NCBI Taxonomy" id="206163"/>
    <lineage>
        <taxon>Bacteria</taxon>
        <taxon>Bacillati</taxon>
        <taxon>Bacillota</taxon>
        <taxon>Bacilli</taxon>
        <taxon>Bacillales</taxon>
        <taxon>Paenibacillaceae</taxon>
        <taxon>Paenibacillus</taxon>
    </lineage>
</organism>
<keyword evidence="1" id="KW-1133">Transmembrane helix</keyword>
<feature type="transmembrane region" description="Helical" evidence="1">
    <location>
        <begin position="6"/>
        <end position="25"/>
    </location>
</feature>
<evidence type="ECO:0000256" key="1">
    <source>
        <dbReference type="SAM" id="Phobius"/>
    </source>
</evidence>
<dbReference type="Proteomes" id="UP001589818">
    <property type="component" value="Unassembled WGS sequence"/>
</dbReference>
<feature type="transmembrane region" description="Helical" evidence="1">
    <location>
        <begin position="46"/>
        <end position="67"/>
    </location>
</feature>
<accession>A0ABV6JHB5</accession>
<sequence>MYWQQIWFLVNMVFVALLITFMFTHRSVSMARLEQNEQKVKSAVRVRNTIGIITIIAFLAMIASFLMNMRVNG</sequence>
<keyword evidence="3" id="KW-1185">Reference proteome</keyword>
<protein>
    <submittedName>
        <fullName evidence="2">Uncharacterized protein</fullName>
    </submittedName>
</protein>
<evidence type="ECO:0000313" key="2">
    <source>
        <dbReference type="EMBL" id="MFC0395318.1"/>
    </source>
</evidence>
<proteinExistence type="predicted"/>
<keyword evidence="1" id="KW-0472">Membrane</keyword>
<comment type="caution">
    <text evidence="2">The sequence shown here is derived from an EMBL/GenBank/DDBJ whole genome shotgun (WGS) entry which is preliminary data.</text>
</comment>
<evidence type="ECO:0000313" key="3">
    <source>
        <dbReference type="Proteomes" id="UP001589818"/>
    </source>
</evidence>